<proteinExistence type="inferred from homology"/>
<dbReference type="EMBL" id="GL984314">
    <property type="protein sequence ID" value="EGR27837.1"/>
    <property type="molecule type" value="Genomic_DNA"/>
</dbReference>
<accession>G0R3W1</accession>
<dbReference type="EC" id="3.1.3.16" evidence="15"/>
<dbReference type="GO" id="GO:0016020">
    <property type="term" value="C:membrane"/>
    <property type="evidence" value="ECO:0007669"/>
    <property type="project" value="UniProtKB-SubCell"/>
</dbReference>
<dbReference type="STRING" id="857967.G0R3W1"/>
<dbReference type="eggNOG" id="KOG3149">
    <property type="taxonomic scope" value="Eukaryota"/>
</dbReference>
<dbReference type="InterPro" id="IPR001932">
    <property type="entry name" value="PPM-type_phosphatase-like_dom"/>
</dbReference>
<name>G0R3W1_ICHMU</name>
<comment type="subcellular location">
    <subcellularLocation>
        <location evidence="1">Membrane</location>
        <topology evidence="1">Peripheral membrane protein</topology>
    </subcellularLocation>
    <subcellularLocation>
        <location evidence="8">Nucleus</location>
    </subcellularLocation>
</comment>
<evidence type="ECO:0000313" key="16">
    <source>
        <dbReference type="Proteomes" id="UP000008983"/>
    </source>
</evidence>
<dbReference type="Gene3D" id="2.60.40.1970">
    <property type="entry name" value="YEATS domain"/>
    <property type="match status" value="1"/>
</dbReference>
<dbReference type="PANTHER" id="PTHR47573:SF1">
    <property type="entry name" value="PROTEIN AF-9 HOMOLOG"/>
    <property type="match status" value="1"/>
</dbReference>
<feature type="transmembrane region" description="Helical" evidence="12">
    <location>
        <begin position="290"/>
        <end position="308"/>
    </location>
</feature>
<comment type="similarity">
    <text evidence="9">Belongs to the PP2C family.</text>
</comment>
<keyword evidence="5" id="KW-0805">Transcription regulation</keyword>
<evidence type="ECO:0000259" key="13">
    <source>
        <dbReference type="PROSITE" id="PS51037"/>
    </source>
</evidence>
<dbReference type="Pfam" id="PF03366">
    <property type="entry name" value="YEATS"/>
    <property type="match status" value="1"/>
</dbReference>
<dbReference type="InterPro" id="IPR038704">
    <property type="entry name" value="YEAST_sf"/>
</dbReference>
<keyword evidence="12" id="KW-1133">Transmembrane helix</keyword>
<keyword evidence="12" id="KW-0812">Transmembrane</keyword>
<dbReference type="PROSITE" id="PS51746">
    <property type="entry name" value="PPM_2"/>
    <property type="match status" value="1"/>
</dbReference>
<dbReference type="GO" id="GO:0006355">
    <property type="term" value="P:regulation of DNA-templated transcription"/>
    <property type="evidence" value="ECO:0007669"/>
    <property type="project" value="InterPro"/>
</dbReference>
<dbReference type="OrthoDB" id="10264738at2759"/>
<dbReference type="CDD" id="cd16910">
    <property type="entry name" value="YEATS_TFIID14_like"/>
    <property type="match status" value="1"/>
</dbReference>
<dbReference type="GeneID" id="14903910"/>
<dbReference type="InterPro" id="IPR036457">
    <property type="entry name" value="PPM-type-like_dom_sf"/>
</dbReference>
<evidence type="ECO:0000256" key="11">
    <source>
        <dbReference type="SAM" id="MobiDB-lite"/>
    </source>
</evidence>
<evidence type="ECO:0000256" key="1">
    <source>
        <dbReference type="ARBA" id="ARBA00004170"/>
    </source>
</evidence>
<keyword evidence="7 8" id="KW-0539">Nucleus</keyword>
<dbReference type="GO" id="GO:0005634">
    <property type="term" value="C:nucleus"/>
    <property type="evidence" value="ECO:0007669"/>
    <property type="project" value="UniProtKB-SubCell"/>
</dbReference>
<keyword evidence="2" id="KW-0479">Metal-binding</keyword>
<dbReference type="PANTHER" id="PTHR47573">
    <property type="entry name" value="PROTEIN AF-9 HOMOLOG"/>
    <property type="match status" value="1"/>
</dbReference>
<feature type="domain" description="YEATS" evidence="13">
    <location>
        <begin position="284"/>
        <end position="434"/>
    </location>
</feature>
<evidence type="ECO:0000256" key="5">
    <source>
        <dbReference type="ARBA" id="ARBA00023015"/>
    </source>
</evidence>
<evidence type="ECO:0000256" key="8">
    <source>
        <dbReference type="PROSITE-ProRule" id="PRU00376"/>
    </source>
</evidence>
<dbReference type="eggNOG" id="KOG0698">
    <property type="taxonomic scope" value="Eukaryota"/>
</dbReference>
<keyword evidence="10" id="KW-0175">Coiled coil</keyword>
<evidence type="ECO:0000256" key="2">
    <source>
        <dbReference type="ARBA" id="ARBA00022723"/>
    </source>
</evidence>
<feature type="region of interest" description="Disordered" evidence="11">
    <location>
        <begin position="441"/>
        <end position="466"/>
    </location>
</feature>
<dbReference type="PROSITE" id="PS01032">
    <property type="entry name" value="PPM_1"/>
    <property type="match status" value="1"/>
</dbReference>
<evidence type="ECO:0000259" key="14">
    <source>
        <dbReference type="PROSITE" id="PS51746"/>
    </source>
</evidence>
<evidence type="ECO:0000256" key="7">
    <source>
        <dbReference type="ARBA" id="ARBA00023242"/>
    </source>
</evidence>
<gene>
    <name evidence="15" type="ORF">IMG5_187820</name>
</gene>
<evidence type="ECO:0000256" key="3">
    <source>
        <dbReference type="ARBA" id="ARBA00022801"/>
    </source>
</evidence>
<dbReference type="FunCoup" id="G0R3W1">
    <property type="interactions" value="613"/>
</dbReference>
<dbReference type="GO" id="GO:0004722">
    <property type="term" value="F:protein serine/threonine phosphatase activity"/>
    <property type="evidence" value="ECO:0007669"/>
    <property type="project" value="UniProtKB-EC"/>
</dbReference>
<keyword evidence="4 9" id="KW-0904">Protein phosphatase</keyword>
<feature type="coiled-coil region" evidence="10">
    <location>
        <begin position="486"/>
        <end position="534"/>
    </location>
</feature>
<dbReference type="AlphaFoldDB" id="G0R3W1"/>
<dbReference type="Gene3D" id="3.60.40.10">
    <property type="entry name" value="PPM-type phosphatase domain"/>
    <property type="match status" value="1"/>
</dbReference>
<feature type="domain" description="PPM-type phosphatase" evidence="14">
    <location>
        <begin position="23"/>
        <end position="290"/>
    </location>
</feature>
<dbReference type="Proteomes" id="UP000008983">
    <property type="component" value="Unassembled WGS sequence"/>
</dbReference>
<protein>
    <submittedName>
        <fullName evidence="15">Protein phosphatase 2c, putative</fullName>
        <ecNumber evidence="15">3.1.3.16</ecNumber>
    </submittedName>
</protein>
<evidence type="ECO:0000256" key="10">
    <source>
        <dbReference type="SAM" id="Coils"/>
    </source>
</evidence>
<dbReference type="PROSITE" id="PS51037">
    <property type="entry name" value="YEATS"/>
    <property type="match status" value="1"/>
</dbReference>
<reference evidence="15 16" key="1">
    <citation type="submission" date="2011-07" db="EMBL/GenBank/DDBJ databases">
        <authorList>
            <person name="Coyne R."/>
            <person name="Brami D."/>
            <person name="Johnson J."/>
            <person name="Hostetler J."/>
            <person name="Hannick L."/>
            <person name="Clark T."/>
            <person name="Cassidy-Hanley D."/>
            <person name="Inman J."/>
        </authorList>
    </citation>
    <scope>NUCLEOTIDE SEQUENCE [LARGE SCALE GENOMIC DNA]</scope>
    <source>
        <strain evidence="15 16">G5</strain>
    </source>
</reference>
<dbReference type="SMART" id="SM00331">
    <property type="entry name" value="PP2C_SIG"/>
    <property type="match status" value="1"/>
</dbReference>
<dbReference type="InterPro" id="IPR000222">
    <property type="entry name" value="PP2C_BS"/>
</dbReference>
<evidence type="ECO:0000313" key="15">
    <source>
        <dbReference type="EMBL" id="EGR27837.1"/>
    </source>
</evidence>
<dbReference type="Pfam" id="PF00481">
    <property type="entry name" value="PP2C"/>
    <property type="match status" value="1"/>
</dbReference>
<evidence type="ECO:0000256" key="12">
    <source>
        <dbReference type="SAM" id="Phobius"/>
    </source>
</evidence>
<evidence type="ECO:0000256" key="6">
    <source>
        <dbReference type="ARBA" id="ARBA00023163"/>
    </source>
</evidence>
<dbReference type="InterPro" id="IPR005033">
    <property type="entry name" value="YEATS"/>
</dbReference>
<evidence type="ECO:0000256" key="9">
    <source>
        <dbReference type="RuleBase" id="RU003465"/>
    </source>
</evidence>
<dbReference type="CDD" id="cd00143">
    <property type="entry name" value="PP2Cc"/>
    <property type="match status" value="1"/>
</dbReference>
<dbReference type="InParanoid" id="G0R3W1"/>
<dbReference type="SUPFAM" id="SSF81606">
    <property type="entry name" value="PP2C-like"/>
    <property type="match status" value="1"/>
</dbReference>
<organism evidence="15 16">
    <name type="scientific">Ichthyophthirius multifiliis</name>
    <name type="common">White spot disease agent</name>
    <name type="synonym">Ich</name>
    <dbReference type="NCBI Taxonomy" id="5932"/>
    <lineage>
        <taxon>Eukaryota</taxon>
        <taxon>Sar</taxon>
        <taxon>Alveolata</taxon>
        <taxon>Ciliophora</taxon>
        <taxon>Intramacronucleata</taxon>
        <taxon>Oligohymenophorea</taxon>
        <taxon>Hymenostomatida</taxon>
        <taxon>Ophryoglenina</taxon>
        <taxon>Ichthyophthirius</taxon>
    </lineage>
</organism>
<dbReference type="RefSeq" id="XP_004027182.1">
    <property type="nucleotide sequence ID" value="XM_004027133.1"/>
</dbReference>
<keyword evidence="16" id="KW-1185">Reference proteome</keyword>
<dbReference type="GO" id="GO:0046872">
    <property type="term" value="F:metal ion binding"/>
    <property type="evidence" value="ECO:0007669"/>
    <property type="project" value="UniProtKB-KW"/>
</dbReference>
<evidence type="ECO:0000256" key="4">
    <source>
        <dbReference type="ARBA" id="ARBA00022912"/>
    </source>
</evidence>
<dbReference type="SMART" id="SM00332">
    <property type="entry name" value="PP2Cc"/>
    <property type="match status" value="1"/>
</dbReference>
<sequence length="547" mass="63683">MGNYLNTPVTEKNIKQGQNNKFEYCAASMQGWRANMEDAHITLENFDGPDKSLFGVFDGHGGNKVALFVEKYFVEELKKNQNYQKGNYNLALEETFLRMDELIETPQGKQELQNQSSGCTANVCLIVGNTIYCANSGDSRTVISEKGNAVPLSIDHKPDDEIEKKRIQNAGGDVYYGRVNGNLNLSRALGDMEYKVNLNDNLNKNPKEYLITAFPDVQIKEMTQDDVKLIILGCDGIWECRSNQEIVDYFQDDKQNLKELTENFLDSILATSTGGQMCGLDNMSIIVVRFYIYFLIQNFLILFNNLMFQTCKKSNDKNTHKWCVYVRSPNNEDLSIFVEKIVFVLHETFNENQRAITKPPYEVIEKGWGEFDILIQIHFKTHYPQLELVHKLKLYPTKSALTNQGSRKPVVSEFYDEIVFVNPNNDFYELLKQEKYLQVDDNHNKNQNPNQDGMDEESQQQQQQNDDENVIDWKQHYQKFDQYDHKQRLEIALNVIQQENEKYKQEVNSNDLEIKELNTEIEELQNQLEIKLRQNNANYYNLKKNQD</sequence>
<keyword evidence="12" id="KW-0472">Membrane</keyword>
<keyword evidence="3 9" id="KW-0378">Hydrolase</keyword>
<keyword evidence="6" id="KW-0804">Transcription</keyword>
<dbReference type="InterPro" id="IPR055129">
    <property type="entry name" value="YEATS_dom"/>
</dbReference>